<evidence type="ECO:0000313" key="13">
    <source>
        <dbReference type="Proteomes" id="UP000007013"/>
    </source>
</evidence>
<evidence type="ECO:0000256" key="6">
    <source>
        <dbReference type="ARBA" id="ARBA00022692"/>
    </source>
</evidence>
<dbReference type="RefSeq" id="WP_012376645.1">
    <property type="nucleotide sequence ID" value="NC_010571.1"/>
</dbReference>
<comment type="similarity">
    <text evidence="2">Belongs to the TonB family.</text>
</comment>
<accession>B1ZZ44</accession>
<dbReference type="InterPro" id="IPR037682">
    <property type="entry name" value="TonB_C"/>
</dbReference>
<protein>
    <submittedName>
        <fullName evidence="12">TonB family protein</fullName>
    </submittedName>
</protein>
<dbReference type="PROSITE" id="PS52015">
    <property type="entry name" value="TONB_CTD"/>
    <property type="match status" value="1"/>
</dbReference>
<feature type="region of interest" description="Disordered" evidence="10">
    <location>
        <begin position="62"/>
        <end position="88"/>
    </location>
</feature>
<dbReference type="InterPro" id="IPR006260">
    <property type="entry name" value="TonB/TolA_C"/>
</dbReference>
<comment type="subcellular location">
    <subcellularLocation>
        <location evidence="1">Cell inner membrane</location>
        <topology evidence="1">Single-pass membrane protein</topology>
        <orientation evidence="1">Periplasmic side</orientation>
    </subcellularLocation>
</comment>
<evidence type="ECO:0000256" key="7">
    <source>
        <dbReference type="ARBA" id="ARBA00022927"/>
    </source>
</evidence>
<evidence type="ECO:0000256" key="2">
    <source>
        <dbReference type="ARBA" id="ARBA00006555"/>
    </source>
</evidence>
<keyword evidence="13" id="KW-1185">Reference proteome</keyword>
<keyword evidence="9" id="KW-0472">Membrane</keyword>
<keyword evidence="7" id="KW-0653">Protein transport</keyword>
<evidence type="ECO:0000256" key="5">
    <source>
        <dbReference type="ARBA" id="ARBA00022519"/>
    </source>
</evidence>
<evidence type="ECO:0000256" key="3">
    <source>
        <dbReference type="ARBA" id="ARBA00022448"/>
    </source>
</evidence>
<dbReference type="PANTHER" id="PTHR33446">
    <property type="entry name" value="PROTEIN TONB-RELATED"/>
    <property type="match status" value="1"/>
</dbReference>
<dbReference type="AlphaFoldDB" id="B1ZZ44"/>
<sequence length="227" mass="24944">MQTRFILPVIVATAFHALVFFGFNGRPPTVVLPGSDPEPKMPAMPQPPVIDELIEIVDHATLPDPIDQPKRARKGDADVGPPQRPETLTDEKVPWAIPYEPVKPGPVGDMNRIPVNIGDPNGDPNSDVTNAPVDMKYLDNPPRLRGQIAPIYPAAARADGLNGQVDVEFLVDETGRVIRATVVRSTAAIFEEPTLRAVQQWRFEPGKRLGRPVKFRMVAPVVFNLSE</sequence>
<dbReference type="GO" id="GO:0030288">
    <property type="term" value="C:outer membrane-bounded periplasmic space"/>
    <property type="evidence" value="ECO:0007669"/>
    <property type="project" value="InterPro"/>
</dbReference>
<reference evidence="12 13" key="1">
    <citation type="journal article" date="2011" name="J. Bacteriol.">
        <title>Genome sequence of the verrucomicrobium Opitutus terrae PB90-1, an abundant inhabitant of rice paddy soil ecosystems.</title>
        <authorList>
            <person name="van Passel M.W."/>
            <person name="Kant R."/>
            <person name="Palva A."/>
            <person name="Copeland A."/>
            <person name="Lucas S."/>
            <person name="Lapidus A."/>
            <person name="Glavina del Rio T."/>
            <person name="Pitluck S."/>
            <person name="Goltsman E."/>
            <person name="Clum A."/>
            <person name="Sun H."/>
            <person name="Schmutz J."/>
            <person name="Larimer F.W."/>
            <person name="Land M.L."/>
            <person name="Hauser L."/>
            <person name="Kyrpides N."/>
            <person name="Mikhailova N."/>
            <person name="Richardson P.P."/>
            <person name="Janssen P.H."/>
            <person name="de Vos W.M."/>
            <person name="Smidt H."/>
        </authorList>
    </citation>
    <scope>NUCLEOTIDE SEQUENCE [LARGE SCALE GENOMIC DNA]</scope>
    <source>
        <strain evidence="13">DSM 11246 / JCM 15787 / PB90-1</strain>
    </source>
</reference>
<keyword evidence="3" id="KW-0813">Transport</keyword>
<dbReference type="GO" id="GO:0031992">
    <property type="term" value="F:energy transducer activity"/>
    <property type="evidence" value="ECO:0007669"/>
    <property type="project" value="InterPro"/>
</dbReference>
<dbReference type="Pfam" id="PF03544">
    <property type="entry name" value="TonB_C"/>
    <property type="match status" value="1"/>
</dbReference>
<dbReference type="GO" id="GO:0055085">
    <property type="term" value="P:transmembrane transport"/>
    <property type="evidence" value="ECO:0007669"/>
    <property type="project" value="InterPro"/>
</dbReference>
<dbReference type="HOGENOM" id="CLU_1244915_0_0_0"/>
<proteinExistence type="inferred from homology"/>
<dbReference type="STRING" id="452637.Oter_3842"/>
<dbReference type="NCBIfam" id="TIGR01352">
    <property type="entry name" value="tonB_Cterm"/>
    <property type="match status" value="1"/>
</dbReference>
<evidence type="ECO:0000313" key="12">
    <source>
        <dbReference type="EMBL" id="ACB77116.1"/>
    </source>
</evidence>
<feature type="domain" description="TonB C-terminal" evidence="11">
    <location>
        <begin position="137"/>
        <end position="227"/>
    </location>
</feature>
<feature type="compositionally biased region" description="Basic and acidic residues" evidence="10">
    <location>
        <begin position="67"/>
        <end position="77"/>
    </location>
</feature>
<keyword evidence="8" id="KW-1133">Transmembrane helix</keyword>
<keyword evidence="5" id="KW-0997">Cell inner membrane</keyword>
<dbReference type="eggNOG" id="COG0810">
    <property type="taxonomic scope" value="Bacteria"/>
</dbReference>
<dbReference type="KEGG" id="ote:Oter_3842"/>
<gene>
    <name evidence="12" type="ordered locus">Oter_3842</name>
</gene>
<dbReference type="PRINTS" id="PR01374">
    <property type="entry name" value="TONBPROTEIN"/>
</dbReference>
<evidence type="ECO:0000256" key="9">
    <source>
        <dbReference type="ARBA" id="ARBA00023136"/>
    </source>
</evidence>
<dbReference type="GO" id="GO:0015031">
    <property type="term" value="P:protein transport"/>
    <property type="evidence" value="ECO:0007669"/>
    <property type="project" value="UniProtKB-KW"/>
</dbReference>
<organism evidence="12 13">
    <name type="scientific">Opitutus terrae (strain DSM 11246 / JCM 15787 / PB90-1)</name>
    <dbReference type="NCBI Taxonomy" id="452637"/>
    <lineage>
        <taxon>Bacteria</taxon>
        <taxon>Pseudomonadati</taxon>
        <taxon>Verrucomicrobiota</taxon>
        <taxon>Opitutia</taxon>
        <taxon>Opitutales</taxon>
        <taxon>Opitutaceae</taxon>
        <taxon>Opitutus</taxon>
    </lineage>
</organism>
<dbReference type="EMBL" id="CP001032">
    <property type="protein sequence ID" value="ACB77116.1"/>
    <property type="molecule type" value="Genomic_DNA"/>
</dbReference>
<dbReference type="Proteomes" id="UP000007013">
    <property type="component" value="Chromosome"/>
</dbReference>
<evidence type="ECO:0000256" key="8">
    <source>
        <dbReference type="ARBA" id="ARBA00022989"/>
    </source>
</evidence>
<evidence type="ECO:0000256" key="4">
    <source>
        <dbReference type="ARBA" id="ARBA00022475"/>
    </source>
</evidence>
<dbReference type="InterPro" id="IPR051045">
    <property type="entry name" value="TonB-dependent_transducer"/>
</dbReference>
<dbReference type="Gene3D" id="3.30.1150.10">
    <property type="match status" value="1"/>
</dbReference>
<evidence type="ECO:0000256" key="1">
    <source>
        <dbReference type="ARBA" id="ARBA00004383"/>
    </source>
</evidence>
<keyword evidence="4" id="KW-1003">Cell membrane</keyword>
<dbReference type="InterPro" id="IPR003538">
    <property type="entry name" value="TonB"/>
</dbReference>
<dbReference type="GO" id="GO:0015891">
    <property type="term" value="P:siderophore transport"/>
    <property type="evidence" value="ECO:0007669"/>
    <property type="project" value="InterPro"/>
</dbReference>
<dbReference type="SUPFAM" id="SSF74653">
    <property type="entry name" value="TolA/TonB C-terminal domain"/>
    <property type="match status" value="1"/>
</dbReference>
<name>B1ZZ44_OPITP</name>
<keyword evidence="6" id="KW-0812">Transmembrane</keyword>
<evidence type="ECO:0000259" key="11">
    <source>
        <dbReference type="PROSITE" id="PS52015"/>
    </source>
</evidence>
<evidence type="ECO:0000256" key="10">
    <source>
        <dbReference type="SAM" id="MobiDB-lite"/>
    </source>
</evidence>
<dbReference type="OrthoDB" id="192927at2"/>
<dbReference type="GO" id="GO:0005886">
    <property type="term" value="C:plasma membrane"/>
    <property type="evidence" value="ECO:0007669"/>
    <property type="project" value="UniProtKB-SubCell"/>
</dbReference>